<dbReference type="AlphaFoldDB" id="A0A6A6E1F3"/>
<dbReference type="Proteomes" id="UP000800200">
    <property type="component" value="Unassembled WGS sequence"/>
</dbReference>
<feature type="repeat" description="WD" evidence="3">
    <location>
        <begin position="14"/>
        <end position="55"/>
    </location>
</feature>
<dbReference type="InterPro" id="IPR019775">
    <property type="entry name" value="WD40_repeat_CS"/>
</dbReference>
<dbReference type="SUPFAM" id="SSF50978">
    <property type="entry name" value="WD40 repeat-like"/>
    <property type="match status" value="1"/>
</dbReference>
<evidence type="ECO:0000313" key="4">
    <source>
        <dbReference type="EMBL" id="KAF2183980.1"/>
    </source>
</evidence>
<gene>
    <name evidence="4" type="ORF">K469DRAFT_581167</name>
</gene>
<proteinExistence type="predicted"/>
<dbReference type="PROSITE" id="PS50294">
    <property type="entry name" value="WD_REPEATS_REGION"/>
    <property type="match status" value="1"/>
</dbReference>
<evidence type="ECO:0000256" key="2">
    <source>
        <dbReference type="ARBA" id="ARBA00022737"/>
    </source>
</evidence>
<keyword evidence="2" id="KW-0677">Repeat</keyword>
<evidence type="ECO:0000256" key="3">
    <source>
        <dbReference type="PROSITE-ProRule" id="PRU00221"/>
    </source>
</evidence>
<protein>
    <submittedName>
        <fullName evidence="4">WD40 repeat-like protein</fullName>
    </submittedName>
</protein>
<dbReference type="Gene3D" id="2.130.10.10">
    <property type="entry name" value="YVTN repeat-like/Quinoprotein amine dehydrogenase"/>
    <property type="match status" value="1"/>
</dbReference>
<dbReference type="Pfam" id="PF00400">
    <property type="entry name" value="WD40"/>
    <property type="match status" value="1"/>
</dbReference>
<dbReference type="PANTHER" id="PTHR19848:SF8">
    <property type="entry name" value="F-BOX AND WD REPEAT DOMAIN CONTAINING 7"/>
    <property type="match status" value="1"/>
</dbReference>
<evidence type="ECO:0000313" key="5">
    <source>
        <dbReference type="Proteomes" id="UP000800200"/>
    </source>
</evidence>
<keyword evidence="1 3" id="KW-0853">WD repeat</keyword>
<dbReference type="PROSITE" id="PS50082">
    <property type="entry name" value="WD_REPEATS_2"/>
    <property type="match status" value="1"/>
</dbReference>
<accession>A0A6A6E1F3</accession>
<sequence>KIWDASSGECLQTLEGHSGTVSLVAFSHDSARLASASYDNTVKIWDASSGECLQILAIGKTLLNISFDITGSYLYTEIGPIVINASSVPNMAPSVTDPQNPQYQGVALSSDSAWITYNSESLVWLPSEYRPSCSAVSGKTIGIGVGSGKVWVLNFELDEFLRTQELLHVGN</sequence>
<keyword evidence="5" id="KW-1185">Reference proteome</keyword>
<evidence type="ECO:0000256" key="1">
    <source>
        <dbReference type="ARBA" id="ARBA00022574"/>
    </source>
</evidence>
<dbReference type="PROSITE" id="PS00678">
    <property type="entry name" value="WD_REPEATS_1"/>
    <property type="match status" value="1"/>
</dbReference>
<feature type="non-terminal residue" evidence="4">
    <location>
        <position position="1"/>
    </location>
</feature>
<dbReference type="PANTHER" id="PTHR19848">
    <property type="entry name" value="WD40 REPEAT PROTEIN"/>
    <property type="match status" value="1"/>
</dbReference>
<dbReference type="InterPro" id="IPR001680">
    <property type="entry name" value="WD40_rpt"/>
</dbReference>
<dbReference type="SMART" id="SM00320">
    <property type="entry name" value="WD40"/>
    <property type="match status" value="1"/>
</dbReference>
<dbReference type="InterPro" id="IPR015943">
    <property type="entry name" value="WD40/YVTN_repeat-like_dom_sf"/>
</dbReference>
<name>A0A6A6E1F3_9PEZI</name>
<dbReference type="InterPro" id="IPR036322">
    <property type="entry name" value="WD40_repeat_dom_sf"/>
</dbReference>
<dbReference type="EMBL" id="ML994640">
    <property type="protein sequence ID" value="KAF2183980.1"/>
    <property type="molecule type" value="Genomic_DNA"/>
</dbReference>
<reference evidence="4" key="1">
    <citation type="journal article" date="2020" name="Stud. Mycol.">
        <title>101 Dothideomycetes genomes: a test case for predicting lifestyles and emergence of pathogens.</title>
        <authorList>
            <person name="Haridas S."/>
            <person name="Albert R."/>
            <person name="Binder M."/>
            <person name="Bloem J."/>
            <person name="Labutti K."/>
            <person name="Salamov A."/>
            <person name="Andreopoulos B."/>
            <person name="Baker S."/>
            <person name="Barry K."/>
            <person name="Bills G."/>
            <person name="Bluhm B."/>
            <person name="Cannon C."/>
            <person name="Castanera R."/>
            <person name="Culley D."/>
            <person name="Daum C."/>
            <person name="Ezra D."/>
            <person name="Gonzalez J."/>
            <person name="Henrissat B."/>
            <person name="Kuo A."/>
            <person name="Liang C."/>
            <person name="Lipzen A."/>
            <person name="Lutzoni F."/>
            <person name="Magnuson J."/>
            <person name="Mondo S."/>
            <person name="Nolan M."/>
            <person name="Ohm R."/>
            <person name="Pangilinan J."/>
            <person name="Park H.-J."/>
            <person name="Ramirez L."/>
            <person name="Alfaro M."/>
            <person name="Sun H."/>
            <person name="Tritt A."/>
            <person name="Yoshinaga Y."/>
            <person name="Zwiers L.-H."/>
            <person name="Turgeon B."/>
            <person name="Goodwin S."/>
            <person name="Spatafora J."/>
            <person name="Crous P."/>
            <person name="Grigoriev I."/>
        </authorList>
    </citation>
    <scope>NUCLEOTIDE SEQUENCE</scope>
    <source>
        <strain evidence="4">CBS 207.26</strain>
    </source>
</reference>
<dbReference type="OrthoDB" id="5240432at2759"/>
<organism evidence="4 5">
    <name type="scientific">Zopfia rhizophila CBS 207.26</name>
    <dbReference type="NCBI Taxonomy" id="1314779"/>
    <lineage>
        <taxon>Eukaryota</taxon>
        <taxon>Fungi</taxon>
        <taxon>Dikarya</taxon>
        <taxon>Ascomycota</taxon>
        <taxon>Pezizomycotina</taxon>
        <taxon>Dothideomycetes</taxon>
        <taxon>Dothideomycetes incertae sedis</taxon>
        <taxon>Zopfiaceae</taxon>
        <taxon>Zopfia</taxon>
    </lineage>
</organism>